<comment type="caution">
    <text evidence="2">The sequence shown here is derived from an EMBL/GenBank/DDBJ whole genome shotgun (WGS) entry which is preliminary data.</text>
</comment>
<accession>A0A1G2AAF5</accession>
<organism evidence="2 3">
    <name type="scientific">Candidatus Jacksonbacteria bacterium RIFCSPLOWO2_02_FULL_44_20</name>
    <dbReference type="NCBI Taxonomy" id="1798460"/>
    <lineage>
        <taxon>Bacteria</taxon>
        <taxon>Candidatus Jacksoniibacteriota</taxon>
    </lineage>
</organism>
<dbReference type="InterPro" id="IPR051404">
    <property type="entry name" value="TA_system_antitoxin"/>
</dbReference>
<protein>
    <recommendedName>
        <fullName evidence="1">HicB-like antitoxin of toxin-antitoxin system domain-containing protein</fullName>
    </recommendedName>
</protein>
<dbReference type="Gene3D" id="3.30.160.250">
    <property type="match status" value="1"/>
</dbReference>
<dbReference type="PANTHER" id="PTHR34504">
    <property type="entry name" value="ANTITOXIN HICB"/>
    <property type="match status" value="1"/>
</dbReference>
<dbReference type="PANTHER" id="PTHR34504:SF4">
    <property type="entry name" value="ANTITOXIN HICB"/>
    <property type="match status" value="1"/>
</dbReference>
<evidence type="ECO:0000259" key="1">
    <source>
        <dbReference type="Pfam" id="PF15919"/>
    </source>
</evidence>
<dbReference type="Proteomes" id="UP000178315">
    <property type="component" value="Unassembled WGS sequence"/>
</dbReference>
<dbReference type="InterPro" id="IPR031807">
    <property type="entry name" value="HicB-like"/>
</dbReference>
<dbReference type="EMBL" id="MHJU01000012">
    <property type="protein sequence ID" value="OGY73486.1"/>
    <property type="molecule type" value="Genomic_DNA"/>
</dbReference>
<proteinExistence type="predicted"/>
<dbReference type="InterPro" id="IPR035069">
    <property type="entry name" value="TTHA1013/TTHA0281-like"/>
</dbReference>
<dbReference type="Pfam" id="PF15919">
    <property type="entry name" value="HicB_lk_antitox"/>
    <property type="match status" value="1"/>
</dbReference>
<dbReference type="AlphaFoldDB" id="A0A1G2AAF5"/>
<gene>
    <name evidence="2" type="ORF">A3H61_04725</name>
</gene>
<name>A0A1G2AAF5_9BACT</name>
<sequence length="91" mass="9956">MNLPITINHYTVILEPADEGGYTVTVPALPGCSTEGETFEEAIAMARDAIEGYLESLIKHGEPIPVENGHLITTSLEIKLPQWEKTILQPV</sequence>
<reference evidence="2 3" key="1">
    <citation type="journal article" date="2016" name="Nat. Commun.">
        <title>Thousands of microbial genomes shed light on interconnected biogeochemical processes in an aquifer system.</title>
        <authorList>
            <person name="Anantharaman K."/>
            <person name="Brown C.T."/>
            <person name="Hug L.A."/>
            <person name="Sharon I."/>
            <person name="Castelle C.J."/>
            <person name="Probst A.J."/>
            <person name="Thomas B.C."/>
            <person name="Singh A."/>
            <person name="Wilkins M.J."/>
            <person name="Karaoz U."/>
            <person name="Brodie E.L."/>
            <person name="Williams K.H."/>
            <person name="Hubbard S.S."/>
            <person name="Banfield J.F."/>
        </authorList>
    </citation>
    <scope>NUCLEOTIDE SEQUENCE [LARGE SCALE GENOMIC DNA]</scope>
</reference>
<evidence type="ECO:0000313" key="3">
    <source>
        <dbReference type="Proteomes" id="UP000178315"/>
    </source>
</evidence>
<dbReference type="SUPFAM" id="SSF143100">
    <property type="entry name" value="TTHA1013/TTHA0281-like"/>
    <property type="match status" value="1"/>
</dbReference>
<evidence type="ECO:0000313" key="2">
    <source>
        <dbReference type="EMBL" id="OGY73486.1"/>
    </source>
</evidence>
<feature type="domain" description="HicB-like antitoxin of toxin-antitoxin system" evidence="1">
    <location>
        <begin position="10"/>
        <end position="67"/>
    </location>
</feature>